<evidence type="ECO:0000313" key="4">
    <source>
        <dbReference type="EMBL" id="VAW24701.1"/>
    </source>
</evidence>
<dbReference type="InterPro" id="IPR028098">
    <property type="entry name" value="Glyco_trans_4-like_N"/>
</dbReference>
<organism evidence="4">
    <name type="scientific">hydrothermal vent metagenome</name>
    <dbReference type="NCBI Taxonomy" id="652676"/>
    <lineage>
        <taxon>unclassified sequences</taxon>
        <taxon>metagenomes</taxon>
        <taxon>ecological metagenomes</taxon>
    </lineage>
</organism>
<dbReference type="SUPFAM" id="SSF53756">
    <property type="entry name" value="UDP-Glycosyltransferase/glycogen phosphorylase"/>
    <property type="match status" value="1"/>
</dbReference>
<dbReference type="PANTHER" id="PTHR46401">
    <property type="entry name" value="GLYCOSYLTRANSFERASE WBBK-RELATED"/>
    <property type="match status" value="1"/>
</dbReference>
<sequence length="361" mass="41250">MKIFILTTELDYRNGWGRYSLDIIGALLENQNKVVIAVGSDSVNEANIDVLKALPPYLEHIKIYPLAFLYAWRLRKYAKDCDVIHCLVEPYSFVAYLLSKLTGKKYFITTHGTYGVLPYHMSSFKKYFHKKSFESAEKIICVSNYTKNLLSEFGLKNLFVINNGINFKNFYHRPAASFKERKDIILSVGALKHRKGQHVSITAFAQVSDKFKNLKYYIVGSQDDPKYFDYLKKLVSDLNIENKVEFLSCVSDEELRNLYEQSKIFVLTSLSDKAHFEGFGLVYLEANACGVPVVGSKDSGAEDAILDGKTGFLVYQNDSNSIAHAMGNILENKELWQELSKNSVIWAKEHDWSIVVKKYTK</sequence>
<dbReference type="Pfam" id="PF13439">
    <property type="entry name" value="Glyco_transf_4"/>
    <property type="match status" value="1"/>
</dbReference>
<keyword evidence="1" id="KW-0808">Transferase</keyword>
<gene>
    <name evidence="4" type="ORF">MNBD_BACTEROID04-1589</name>
</gene>
<dbReference type="CDD" id="cd03801">
    <property type="entry name" value="GT4_PimA-like"/>
    <property type="match status" value="1"/>
</dbReference>
<evidence type="ECO:0000259" key="2">
    <source>
        <dbReference type="Pfam" id="PF00534"/>
    </source>
</evidence>
<dbReference type="AlphaFoldDB" id="A0A3B0U109"/>
<proteinExistence type="predicted"/>
<protein>
    <recommendedName>
        <fullName evidence="5">Glycosyltransferase</fullName>
    </recommendedName>
</protein>
<dbReference type="InterPro" id="IPR001296">
    <property type="entry name" value="Glyco_trans_1"/>
</dbReference>
<dbReference type="GO" id="GO:0016757">
    <property type="term" value="F:glycosyltransferase activity"/>
    <property type="evidence" value="ECO:0007669"/>
    <property type="project" value="InterPro"/>
</dbReference>
<accession>A0A3B0U109</accession>
<dbReference type="Pfam" id="PF00534">
    <property type="entry name" value="Glycos_transf_1"/>
    <property type="match status" value="1"/>
</dbReference>
<feature type="non-terminal residue" evidence="4">
    <location>
        <position position="361"/>
    </location>
</feature>
<dbReference type="GO" id="GO:0009103">
    <property type="term" value="P:lipopolysaccharide biosynthetic process"/>
    <property type="evidence" value="ECO:0007669"/>
    <property type="project" value="TreeGrafter"/>
</dbReference>
<evidence type="ECO:0000256" key="1">
    <source>
        <dbReference type="ARBA" id="ARBA00022679"/>
    </source>
</evidence>
<dbReference type="Gene3D" id="3.40.50.2000">
    <property type="entry name" value="Glycogen Phosphorylase B"/>
    <property type="match status" value="2"/>
</dbReference>
<dbReference type="PANTHER" id="PTHR46401:SF2">
    <property type="entry name" value="GLYCOSYLTRANSFERASE WBBK-RELATED"/>
    <property type="match status" value="1"/>
</dbReference>
<feature type="domain" description="Glycosyl transferase family 1" evidence="2">
    <location>
        <begin position="175"/>
        <end position="343"/>
    </location>
</feature>
<name>A0A3B0U109_9ZZZZ</name>
<dbReference type="EMBL" id="UOER01000293">
    <property type="protein sequence ID" value="VAW24701.1"/>
    <property type="molecule type" value="Genomic_DNA"/>
</dbReference>
<reference evidence="4" key="1">
    <citation type="submission" date="2018-06" db="EMBL/GenBank/DDBJ databases">
        <authorList>
            <person name="Zhirakovskaya E."/>
        </authorList>
    </citation>
    <scope>NUCLEOTIDE SEQUENCE</scope>
</reference>
<evidence type="ECO:0000259" key="3">
    <source>
        <dbReference type="Pfam" id="PF13439"/>
    </source>
</evidence>
<feature type="domain" description="Glycosyltransferase subfamily 4-like N-terminal" evidence="3">
    <location>
        <begin position="14"/>
        <end position="166"/>
    </location>
</feature>
<evidence type="ECO:0008006" key="5">
    <source>
        <dbReference type="Google" id="ProtNLM"/>
    </source>
</evidence>